<dbReference type="InterPro" id="IPR000182">
    <property type="entry name" value="GNAT_dom"/>
</dbReference>
<dbReference type="PROSITE" id="PS51186">
    <property type="entry name" value="GNAT"/>
    <property type="match status" value="1"/>
</dbReference>
<protein>
    <recommendedName>
        <fullName evidence="1">N-acetyltransferase domain-containing protein</fullName>
    </recommendedName>
</protein>
<dbReference type="SUPFAM" id="SSF55729">
    <property type="entry name" value="Acyl-CoA N-acyltransferases (Nat)"/>
    <property type="match status" value="1"/>
</dbReference>
<dbReference type="GO" id="GO:0016747">
    <property type="term" value="F:acyltransferase activity, transferring groups other than amino-acyl groups"/>
    <property type="evidence" value="ECO:0007669"/>
    <property type="project" value="InterPro"/>
</dbReference>
<evidence type="ECO:0000313" key="2">
    <source>
        <dbReference type="EMBL" id="AYM54093.1"/>
    </source>
</evidence>
<dbReference type="PANTHER" id="PTHR41368">
    <property type="entry name" value="PROTEIN YGHO"/>
    <property type="match status" value="1"/>
</dbReference>
<sequence length="379" mass="42632">MAIKVEEANGREEIGEILDLPLRLHAGDPGYVAPLRPLVLRRLDPRNPFFRDASIRFFRARRGGETVGSISLLIDERHDRHSGERTAFFGFFECERDPDVARALFDAICARARALGATSLRGPRNVTRVEDIGLLVQGFDTRPPMLAGHHPPYYQAFVEAAGFSKRYDMIAYETPLFDAAGRRRSLPEDLRRKAEAVSIPGLEVRRVDFRRLSRDMDIAYTVFTEAYRSVPEVVPMSREQFVSLGRAFIVLANHNLLQIATVRGEPAAFAVCLPELNEAFAAARGELFPFGWARVLAALRRIRTASFKLIGVVPAFRSTGLYALLVQHVVDGLRAAGYERLEASLIHEDNGPMRHILESAGCVPYRRYRIYERPLGQEA</sequence>
<proteinExistence type="predicted"/>
<dbReference type="PANTHER" id="PTHR41368:SF1">
    <property type="entry name" value="PROTEIN YGHO"/>
    <property type="match status" value="1"/>
</dbReference>
<dbReference type="EMBL" id="MH908916">
    <property type="protein sequence ID" value="AYM54093.1"/>
    <property type="molecule type" value="Genomic_DNA"/>
</dbReference>
<dbReference type="InterPro" id="IPR039968">
    <property type="entry name" value="BcerS-like"/>
</dbReference>
<accession>A0A3S7UZC6</accession>
<dbReference type="Gene3D" id="3.40.630.30">
    <property type="match status" value="1"/>
</dbReference>
<dbReference type="AlphaFoldDB" id="A0A3S7UZC6"/>
<organism evidence="2">
    <name type="scientific">Byssovorax cruenta</name>
    <dbReference type="NCBI Taxonomy" id="293647"/>
    <lineage>
        <taxon>Bacteria</taxon>
        <taxon>Pseudomonadati</taxon>
        <taxon>Myxococcota</taxon>
        <taxon>Polyangia</taxon>
        <taxon>Polyangiales</taxon>
        <taxon>Polyangiaceae</taxon>
        <taxon>Byssovorax</taxon>
    </lineage>
</organism>
<evidence type="ECO:0000259" key="1">
    <source>
        <dbReference type="PROSITE" id="PS51186"/>
    </source>
</evidence>
<name>A0A3S7UZC6_9BACT</name>
<reference evidence="2" key="1">
    <citation type="journal article" date="2018" name="J. Ind. Microbiol. Biotechnol.">
        <title>Genome mining reveals uncommon alkylpyrones as type III PKS products from myxobacteria.</title>
        <authorList>
            <person name="Hug J.J."/>
            <person name="Panter F."/>
            <person name="Krug D."/>
            <person name="Muller R."/>
        </authorList>
    </citation>
    <scope>NUCLEOTIDE SEQUENCE</scope>
    <source>
        <strain evidence="2">MSr4204</strain>
    </source>
</reference>
<feature type="domain" description="N-acetyltransferase" evidence="1">
    <location>
        <begin position="207"/>
        <end position="376"/>
    </location>
</feature>
<dbReference type="InterPro" id="IPR016181">
    <property type="entry name" value="Acyl_CoA_acyltransferase"/>
</dbReference>